<feature type="transmembrane region" description="Helical" evidence="1">
    <location>
        <begin position="88"/>
        <end position="108"/>
    </location>
</feature>
<name>A0A3G4VBH3_9VIBR</name>
<proteinExistence type="predicted"/>
<feature type="transmembrane region" description="Helical" evidence="1">
    <location>
        <begin position="12"/>
        <end position="30"/>
    </location>
</feature>
<keyword evidence="1" id="KW-0812">Transmembrane</keyword>
<organism evidence="2 3">
    <name type="scientific">Vibrio mediterranei</name>
    <dbReference type="NCBI Taxonomy" id="689"/>
    <lineage>
        <taxon>Bacteria</taxon>
        <taxon>Pseudomonadati</taxon>
        <taxon>Pseudomonadota</taxon>
        <taxon>Gammaproteobacteria</taxon>
        <taxon>Vibrionales</taxon>
        <taxon>Vibrionaceae</taxon>
        <taxon>Vibrio</taxon>
    </lineage>
</organism>
<dbReference type="GO" id="GO:0016740">
    <property type="term" value="F:transferase activity"/>
    <property type="evidence" value="ECO:0007669"/>
    <property type="project" value="UniProtKB-KW"/>
</dbReference>
<evidence type="ECO:0000256" key="1">
    <source>
        <dbReference type="SAM" id="Phobius"/>
    </source>
</evidence>
<feature type="transmembrane region" description="Helical" evidence="1">
    <location>
        <begin position="205"/>
        <end position="225"/>
    </location>
</feature>
<keyword evidence="2" id="KW-0808">Transferase</keyword>
<accession>A0A3G4VBH3</accession>
<dbReference type="EMBL" id="CP033577">
    <property type="protein sequence ID" value="AYV21238.1"/>
    <property type="molecule type" value="Genomic_DNA"/>
</dbReference>
<evidence type="ECO:0000313" key="2">
    <source>
        <dbReference type="EMBL" id="AYV21238.1"/>
    </source>
</evidence>
<keyword evidence="1" id="KW-0472">Membrane</keyword>
<protein>
    <submittedName>
        <fullName evidence="2">3-deoxy-D-manno-octulosonic acid transferase</fullName>
    </submittedName>
</protein>
<evidence type="ECO:0000313" key="3">
    <source>
        <dbReference type="Proteomes" id="UP000279760"/>
    </source>
</evidence>
<keyword evidence="1" id="KW-1133">Transmembrane helix</keyword>
<sequence>MSLNSKVDRAFTWLYALGFSLGLLFCFMYAQNQIITGDQTQMLYKGYLGVYQGTWLNFGNAASAVGNVPGSLSTWLIGGPLLLWDSPWSPMFLLIALRVVSLILLDNVIKNTFAGKHCQLARLIFLALYWLNPWFLYDSILYNPSYLCLFAAMHLWSASKMRITKSFGYTFIHVLSIGLAMQLHYSWPILAVISGYLLYRDMGKVSWFGVIAAVLTIAASLIPYLQEIANQSSTSHESDRYIGYGLVHVYPVLKAILYWLRYGSMLFSNKVIAYSEFDWLTQIELLKLTALTLWKVFIFLVGGISVIVSARLNWLWWKRIKPIILRSKDDITSTAWLELYAFGAIVGVIISAALSPITFSYWHLILVYPFAIIPISSGVFRFLTQQKRANIEKVYSDSKFSRWVERYRFTRAIRDTFSSDKKLRIMLIASFGYLLALNVLASQDSLKYSYKSDYVSQVNNYLLKERLLPNRK</sequence>
<dbReference type="AlphaFoldDB" id="A0A3G4VBH3"/>
<dbReference type="RefSeq" id="WP_124940398.1">
    <property type="nucleotide sequence ID" value="NZ_CP033577.1"/>
</dbReference>
<dbReference type="Proteomes" id="UP000279760">
    <property type="component" value="Chromosome 1"/>
</dbReference>
<feature type="transmembrane region" description="Helical" evidence="1">
    <location>
        <begin position="241"/>
        <end position="260"/>
    </location>
</feature>
<reference evidence="2 3" key="1">
    <citation type="submission" date="2018-11" db="EMBL/GenBank/DDBJ databases">
        <title>Complete Genome Sequence of Vbrio mediterranei 117-T6: a Potential Pathogen Bacteria Isolated from the Conchocelis of Pyropia.</title>
        <authorList>
            <person name="Liu Q."/>
        </authorList>
    </citation>
    <scope>NUCLEOTIDE SEQUENCE [LARGE SCALE GENOMIC DNA]</scope>
    <source>
        <strain evidence="2 3">117-T6</strain>
    </source>
</reference>
<feature type="transmembrane region" description="Helical" evidence="1">
    <location>
        <begin position="120"/>
        <end position="137"/>
    </location>
</feature>
<feature type="transmembrane region" description="Helical" evidence="1">
    <location>
        <begin position="361"/>
        <end position="383"/>
    </location>
</feature>
<feature type="transmembrane region" description="Helical" evidence="1">
    <location>
        <begin position="171"/>
        <end position="199"/>
    </location>
</feature>
<feature type="transmembrane region" description="Helical" evidence="1">
    <location>
        <begin position="293"/>
        <end position="314"/>
    </location>
</feature>
<feature type="transmembrane region" description="Helical" evidence="1">
    <location>
        <begin position="143"/>
        <end position="159"/>
    </location>
</feature>
<gene>
    <name evidence="2" type="ORF">ECB94_08000</name>
</gene>
<feature type="transmembrane region" description="Helical" evidence="1">
    <location>
        <begin position="335"/>
        <end position="355"/>
    </location>
</feature>
<feature type="transmembrane region" description="Helical" evidence="1">
    <location>
        <begin position="423"/>
        <end position="441"/>
    </location>
</feature>